<reference evidence="1 2" key="1">
    <citation type="submission" date="2020-10" db="EMBL/GenBank/DDBJ databases">
        <title>Connecting structure to function with the recovery of over 1000 high-quality activated sludge metagenome-assembled genomes encoding full-length rRNA genes using long-read sequencing.</title>
        <authorList>
            <person name="Singleton C.M."/>
            <person name="Petriglieri F."/>
            <person name="Kristensen J.M."/>
            <person name="Kirkegaard R.H."/>
            <person name="Michaelsen T.Y."/>
            <person name="Andersen M.H."/>
            <person name="Karst S.M."/>
            <person name="Dueholm M.S."/>
            <person name="Nielsen P.H."/>
            <person name="Albertsen M."/>
        </authorList>
    </citation>
    <scope>NUCLEOTIDE SEQUENCE [LARGE SCALE GENOMIC DNA]</scope>
    <source>
        <strain evidence="1">AalE_18-Q3-R2-46_BAT3C.188</strain>
    </source>
</reference>
<name>A0A934X6R9_9MICO</name>
<evidence type="ECO:0000313" key="1">
    <source>
        <dbReference type="EMBL" id="MBK6301149.1"/>
    </source>
</evidence>
<accession>A0A934X6R9</accession>
<dbReference type="EMBL" id="JADIXZ010000004">
    <property type="protein sequence ID" value="MBK6301149.1"/>
    <property type="molecule type" value="Genomic_DNA"/>
</dbReference>
<dbReference type="AlphaFoldDB" id="A0A934X6R9"/>
<proteinExistence type="predicted"/>
<organism evidence="1 2">
    <name type="scientific">Candidatus Phosphoribacter hodrii</name>
    <dbReference type="NCBI Taxonomy" id="2953743"/>
    <lineage>
        <taxon>Bacteria</taxon>
        <taxon>Bacillati</taxon>
        <taxon>Actinomycetota</taxon>
        <taxon>Actinomycetes</taxon>
        <taxon>Micrococcales</taxon>
        <taxon>Dermatophilaceae</taxon>
        <taxon>Candidatus Phosphoribacter</taxon>
    </lineage>
</organism>
<dbReference type="Proteomes" id="UP000718281">
    <property type="component" value="Unassembled WGS sequence"/>
</dbReference>
<gene>
    <name evidence="1" type="ORF">IPF40_08875</name>
</gene>
<comment type="caution">
    <text evidence="1">The sequence shown here is derived from an EMBL/GenBank/DDBJ whole genome shotgun (WGS) entry which is preliminary data.</text>
</comment>
<sequence length="128" mass="14112">MVGVDLQLVGYRRHQHNATNGDPRVRAAASDRLIRLNRTRALASGDTDTARLLTENLARFRAGVAQGFGADLPRQVKSRQFGEAWSGLREGFSTNPRTWVLGGSELGSVVRSTRRSRQRDPRVGNDLG</sequence>
<evidence type="ECO:0000313" key="2">
    <source>
        <dbReference type="Proteomes" id="UP000718281"/>
    </source>
</evidence>
<protein>
    <submittedName>
        <fullName evidence="1">Uncharacterized protein</fullName>
    </submittedName>
</protein>